<feature type="domain" description="Response regulatory" evidence="5">
    <location>
        <begin position="2"/>
        <end position="116"/>
    </location>
</feature>
<dbReference type="InterPro" id="IPR001867">
    <property type="entry name" value="OmpR/PhoB-type_DNA-bd"/>
</dbReference>
<reference evidence="8 9" key="1">
    <citation type="submission" date="2017-06" db="EMBL/GenBank/DDBJ databases">
        <title>Genome sequencing of cyanobaciteial culture collection at National Institute for Environmental Studies (NIES).</title>
        <authorList>
            <person name="Hirose Y."/>
            <person name="Shimura Y."/>
            <person name="Fujisawa T."/>
            <person name="Nakamura Y."/>
            <person name="Kawachi M."/>
        </authorList>
    </citation>
    <scope>NUCLEOTIDE SEQUENCE [LARGE SCALE GENOMIC DNA]</scope>
    <source>
        <strain evidence="8 9">NIES-2135</strain>
    </source>
</reference>
<feature type="modified residue" description="Phosphohistidine" evidence="2">
    <location>
        <position position="288"/>
    </location>
</feature>
<dbReference type="PROSITE" id="PS50894">
    <property type="entry name" value="HPT"/>
    <property type="match status" value="1"/>
</dbReference>
<dbReference type="Gene3D" id="3.40.50.2300">
    <property type="match status" value="2"/>
</dbReference>
<feature type="modified residue" description="4-aspartylphosphate" evidence="3">
    <location>
        <position position="420"/>
    </location>
</feature>
<dbReference type="GO" id="GO:0000976">
    <property type="term" value="F:transcription cis-regulatory region binding"/>
    <property type="evidence" value="ECO:0007669"/>
    <property type="project" value="TreeGrafter"/>
</dbReference>
<accession>A0A1Z4JPV2</accession>
<evidence type="ECO:0000259" key="6">
    <source>
        <dbReference type="PROSITE" id="PS50894"/>
    </source>
</evidence>
<feature type="domain" description="OmpR/PhoB-type" evidence="7">
    <location>
        <begin position="123"/>
        <end position="222"/>
    </location>
</feature>
<dbReference type="Pfam" id="PF00072">
    <property type="entry name" value="Response_reg"/>
    <property type="match status" value="2"/>
</dbReference>
<evidence type="ECO:0000256" key="1">
    <source>
        <dbReference type="ARBA" id="ARBA00023125"/>
    </source>
</evidence>
<dbReference type="InterPro" id="IPR036641">
    <property type="entry name" value="HPT_dom_sf"/>
</dbReference>
<dbReference type="Proteomes" id="UP000217895">
    <property type="component" value="Chromosome"/>
</dbReference>
<dbReference type="InterPro" id="IPR039420">
    <property type="entry name" value="WalR-like"/>
</dbReference>
<sequence>MRILLVEDDTQVSTVLAATLVRQSHVVDIATDGQEGWEMLQFFPYDLVLLDIMLPKLDGISFCRKLRTHQPDILIMLLTARSNQADRVLGLDAGADDYMIKPFDPEELVARVRALQRRGISSSPVLEWGRLRLEPAHRKFTFAGQPINLRPKEYALLELFLRNPQRIFSRREILDRLWALDDDLPDESTIKAHIKGIRRALRPVGAEHLIQTLYGQGYGLSANEAINDAPQIPPNPQAERTQMLVAEIWQQVKGLSFERLTVLQQAATALRTGECSETLRSNATQSAHQLTGALGMFGFSEGSQIAQQLEILFESDRLHEPQVIQRIADLVHDLQQYLRIKDQASSSEASSQNAASPLSASDSTPVPIQAKVLAIDDDEMLLNLLQEVLRPLGVEIIPLPSPSKLWQTLDEIQPNLVLLDVQMPEMNGLELCKAIRASEQWCWLPIIFLTVCEDFQTQSTSFEIGADDYLMKPVVPSILATRIFNRLARLQTIQQHAVSELAQL</sequence>
<feature type="DNA-binding region" description="OmpR/PhoB-type" evidence="4">
    <location>
        <begin position="123"/>
        <end position="222"/>
    </location>
</feature>
<dbReference type="GO" id="GO:0006355">
    <property type="term" value="P:regulation of DNA-templated transcription"/>
    <property type="evidence" value="ECO:0007669"/>
    <property type="project" value="InterPro"/>
</dbReference>
<evidence type="ECO:0000256" key="2">
    <source>
        <dbReference type="PROSITE-ProRule" id="PRU00110"/>
    </source>
</evidence>
<dbReference type="CDD" id="cd00088">
    <property type="entry name" value="HPT"/>
    <property type="match status" value="1"/>
</dbReference>
<protein>
    <submittedName>
        <fullName evidence="8">Winged helix family two component transcriptional regulator</fullName>
    </submittedName>
</protein>
<dbReference type="InterPro" id="IPR008207">
    <property type="entry name" value="Sig_transdc_His_kin_Hpt_dom"/>
</dbReference>
<proteinExistence type="predicted"/>
<organism evidence="8 9">
    <name type="scientific">Leptolyngbya boryana NIES-2135</name>
    <dbReference type="NCBI Taxonomy" id="1973484"/>
    <lineage>
        <taxon>Bacteria</taxon>
        <taxon>Bacillati</taxon>
        <taxon>Cyanobacteriota</taxon>
        <taxon>Cyanophyceae</taxon>
        <taxon>Leptolyngbyales</taxon>
        <taxon>Leptolyngbyaceae</taxon>
        <taxon>Leptolyngbya group</taxon>
        <taxon>Leptolyngbya</taxon>
    </lineage>
</organism>
<evidence type="ECO:0000256" key="3">
    <source>
        <dbReference type="PROSITE-ProRule" id="PRU00169"/>
    </source>
</evidence>
<dbReference type="Pfam" id="PF01627">
    <property type="entry name" value="Hpt"/>
    <property type="match status" value="1"/>
</dbReference>
<evidence type="ECO:0000313" key="9">
    <source>
        <dbReference type="Proteomes" id="UP000217895"/>
    </source>
</evidence>
<dbReference type="AlphaFoldDB" id="A0A1Z4JPV2"/>
<dbReference type="SMART" id="SM00448">
    <property type="entry name" value="REC"/>
    <property type="match status" value="2"/>
</dbReference>
<evidence type="ECO:0000259" key="5">
    <source>
        <dbReference type="PROSITE" id="PS50110"/>
    </source>
</evidence>
<dbReference type="PROSITE" id="PS51755">
    <property type="entry name" value="OMPR_PHOB"/>
    <property type="match status" value="1"/>
</dbReference>
<keyword evidence="1 4" id="KW-0238">DNA-binding</keyword>
<dbReference type="InterPro" id="IPR036388">
    <property type="entry name" value="WH-like_DNA-bd_sf"/>
</dbReference>
<dbReference type="EMBL" id="AP018203">
    <property type="protein sequence ID" value="BAY58683.1"/>
    <property type="molecule type" value="Genomic_DNA"/>
</dbReference>
<dbReference type="GO" id="GO:0000156">
    <property type="term" value="F:phosphorelay response regulator activity"/>
    <property type="evidence" value="ECO:0007669"/>
    <property type="project" value="TreeGrafter"/>
</dbReference>
<evidence type="ECO:0000256" key="4">
    <source>
        <dbReference type="PROSITE-ProRule" id="PRU01091"/>
    </source>
</evidence>
<feature type="domain" description="Response regulatory" evidence="5">
    <location>
        <begin position="371"/>
        <end position="487"/>
    </location>
</feature>
<keyword evidence="3" id="KW-0597">Phosphoprotein</keyword>
<dbReference type="SUPFAM" id="SSF52172">
    <property type="entry name" value="CheY-like"/>
    <property type="match status" value="2"/>
</dbReference>
<dbReference type="PANTHER" id="PTHR48111">
    <property type="entry name" value="REGULATOR OF RPOS"/>
    <property type="match status" value="1"/>
</dbReference>
<dbReference type="Gene3D" id="1.10.10.10">
    <property type="entry name" value="Winged helix-like DNA-binding domain superfamily/Winged helix DNA-binding domain"/>
    <property type="match status" value="1"/>
</dbReference>
<evidence type="ECO:0000259" key="7">
    <source>
        <dbReference type="PROSITE" id="PS51755"/>
    </source>
</evidence>
<dbReference type="SUPFAM" id="SSF47226">
    <property type="entry name" value="Histidine-containing phosphotransfer domain, HPT domain"/>
    <property type="match status" value="1"/>
</dbReference>
<keyword evidence="9" id="KW-1185">Reference proteome</keyword>
<dbReference type="GO" id="GO:0005829">
    <property type="term" value="C:cytosol"/>
    <property type="evidence" value="ECO:0007669"/>
    <property type="project" value="TreeGrafter"/>
</dbReference>
<name>A0A1Z4JPV2_LEPBY</name>
<dbReference type="PANTHER" id="PTHR48111:SF15">
    <property type="entry name" value="OMPR SUBFAMILY"/>
    <property type="match status" value="1"/>
</dbReference>
<dbReference type="Pfam" id="PF00486">
    <property type="entry name" value="Trans_reg_C"/>
    <property type="match status" value="1"/>
</dbReference>
<dbReference type="Gene3D" id="6.10.250.690">
    <property type="match status" value="1"/>
</dbReference>
<evidence type="ECO:0000313" key="8">
    <source>
        <dbReference type="EMBL" id="BAY58683.1"/>
    </source>
</evidence>
<dbReference type="Gene3D" id="1.20.120.160">
    <property type="entry name" value="HPT domain"/>
    <property type="match status" value="1"/>
</dbReference>
<dbReference type="CDD" id="cd00383">
    <property type="entry name" value="trans_reg_C"/>
    <property type="match status" value="1"/>
</dbReference>
<dbReference type="GO" id="GO:0032993">
    <property type="term" value="C:protein-DNA complex"/>
    <property type="evidence" value="ECO:0007669"/>
    <property type="project" value="TreeGrafter"/>
</dbReference>
<dbReference type="PROSITE" id="PS50110">
    <property type="entry name" value="RESPONSE_REGULATORY"/>
    <property type="match status" value="2"/>
</dbReference>
<feature type="domain" description="HPt" evidence="6">
    <location>
        <begin position="241"/>
        <end position="341"/>
    </location>
</feature>
<dbReference type="InterPro" id="IPR011006">
    <property type="entry name" value="CheY-like_superfamily"/>
</dbReference>
<dbReference type="CDD" id="cd17574">
    <property type="entry name" value="REC_OmpR"/>
    <property type="match status" value="1"/>
</dbReference>
<dbReference type="SMART" id="SM00862">
    <property type="entry name" value="Trans_reg_C"/>
    <property type="match status" value="1"/>
</dbReference>
<dbReference type="InterPro" id="IPR001789">
    <property type="entry name" value="Sig_transdc_resp-reg_receiver"/>
</dbReference>
<feature type="modified residue" description="4-aspartylphosphate" evidence="3">
    <location>
        <position position="51"/>
    </location>
</feature>
<gene>
    <name evidence="8" type="ORF">NIES2135_55560</name>
</gene>